<evidence type="ECO:0000256" key="4">
    <source>
        <dbReference type="ARBA" id="ARBA00022692"/>
    </source>
</evidence>
<dbReference type="InterPro" id="IPR035906">
    <property type="entry name" value="MetI-like_sf"/>
</dbReference>
<evidence type="ECO:0000259" key="8">
    <source>
        <dbReference type="PROSITE" id="PS50928"/>
    </source>
</evidence>
<evidence type="ECO:0000313" key="10">
    <source>
        <dbReference type="Proteomes" id="UP000031561"/>
    </source>
</evidence>
<protein>
    <submittedName>
        <fullName evidence="9">ABC transporter permease</fullName>
    </submittedName>
</protein>
<evidence type="ECO:0000256" key="1">
    <source>
        <dbReference type="ARBA" id="ARBA00004651"/>
    </source>
</evidence>
<keyword evidence="2 7" id="KW-0813">Transport</keyword>
<feature type="transmembrane region" description="Helical" evidence="7">
    <location>
        <begin position="260"/>
        <end position="286"/>
    </location>
</feature>
<dbReference type="PROSITE" id="PS50928">
    <property type="entry name" value="ABC_TM1"/>
    <property type="match status" value="1"/>
</dbReference>
<feature type="domain" description="ABC transmembrane type-1" evidence="8">
    <location>
        <begin position="100"/>
        <end position="325"/>
    </location>
</feature>
<evidence type="ECO:0000256" key="5">
    <source>
        <dbReference type="ARBA" id="ARBA00022989"/>
    </source>
</evidence>
<feature type="transmembrane region" description="Helical" evidence="7">
    <location>
        <begin position="106"/>
        <end position="127"/>
    </location>
</feature>
<dbReference type="PANTHER" id="PTHR43163:SF6">
    <property type="entry name" value="DIPEPTIDE TRANSPORT SYSTEM PERMEASE PROTEIN DPPB-RELATED"/>
    <property type="match status" value="1"/>
</dbReference>
<dbReference type="EMBL" id="JTHE03000023">
    <property type="protein sequence ID" value="MCM1981887.1"/>
    <property type="molecule type" value="Genomic_DNA"/>
</dbReference>
<accession>A0ABD4SZJ3</accession>
<comment type="subcellular location">
    <subcellularLocation>
        <location evidence="1 7">Cell membrane</location>
        <topology evidence="1 7">Multi-pass membrane protein</topology>
    </subcellularLocation>
</comment>
<dbReference type="InterPro" id="IPR045621">
    <property type="entry name" value="BPD_transp_1_N"/>
</dbReference>
<feature type="transmembrane region" description="Helical" evidence="7">
    <location>
        <begin position="206"/>
        <end position="224"/>
    </location>
</feature>
<organism evidence="9 10">
    <name type="scientific">Lyngbya confervoides BDU141951</name>
    <dbReference type="NCBI Taxonomy" id="1574623"/>
    <lineage>
        <taxon>Bacteria</taxon>
        <taxon>Bacillati</taxon>
        <taxon>Cyanobacteriota</taxon>
        <taxon>Cyanophyceae</taxon>
        <taxon>Oscillatoriophycideae</taxon>
        <taxon>Oscillatoriales</taxon>
        <taxon>Microcoleaceae</taxon>
        <taxon>Lyngbya</taxon>
    </lineage>
</organism>
<feature type="transmembrane region" description="Helical" evidence="7">
    <location>
        <begin position="306"/>
        <end position="329"/>
    </location>
</feature>
<comment type="caution">
    <text evidence="9">The sequence shown here is derived from an EMBL/GenBank/DDBJ whole genome shotgun (WGS) entry which is preliminary data.</text>
</comment>
<feature type="transmembrane region" description="Helical" evidence="7">
    <location>
        <begin position="14"/>
        <end position="35"/>
    </location>
</feature>
<dbReference type="Gene3D" id="1.10.3720.10">
    <property type="entry name" value="MetI-like"/>
    <property type="match status" value="1"/>
</dbReference>
<keyword evidence="10" id="KW-1185">Reference proteome</keyword>
<dbReference type="Proteomes" id="UP000031561">
    <property type="component" value="Unassembled WGS sequence"/>
</dbReference>
<evidence type="ECO:0000256" key="7">
    <source>
        <dbReference type="RuleBase" id="RU363032"/>
    </source>
</evidence>
<evidence type="ECO:0000256" key="2">
    <source>
        <dbReference type="ARBA" id="ARBA00022448"/>
    </source>
</evidence>
<proteinExistence type="inferred from homology"/>
<evidence type="ECO:0000313" key="9">
    <source>
        <dbReference type="EMBL" id="MCM1981887.1"/>
    </source>
</evidence>
<dbReference type="Pfam" id="PF19300">
    <property type="entry name" value="BPD_transp_1_N"/>
    <property type="match status" value="1"/>
</dbReference>
<keyword evidence="6 7" id="KW-0472">Membrane</keyword>
<evidence type="ECO:0000256" key="3">
    <source>
        <dbReference type="ARBA" id="ARBA00022475"/>
    </source>
</evidence>
<keyword evidence="3" id="KW-1003">Cell membrane</keyword>
<dbReference type="GO" id="GO:0005886">
    <property type="term" value="C:plasma membrane"/>
    <property type="evidence" value="ECO:0007669"/>
    <property type="project" value="UniProtKB-SubCell"/>
</dbReference>
<dbReference type="PANTHER" id="PTHR43163">
    <property type="entry name" value="DIPEPTIDE TRANSPORT SYSTEM PERMEASE PROTEIN DPPB-RELATED"/>
    <property type="match status" value="1"/>
</dbReference>
<dbReference type="InterPro" id="IPR000515">
    <property type="entry name" value="MetI-like"/>
</dbReference>
<gene>
    <name evidence="9" type="ORF">QQ91_0003450</name>
</gene>
<keyword evidence="5 7" id="KW-1133">Transmembrane helix</keyword>
<evidence type="ECO:0000256" key="6">
    <source>
        <dbReference type="ARBA" id="ARBA00023136"/>
    </source>
</evidence>
<name>A0ABD4SZJ3_9CYAN</name>
<keyword evidence="4 7" id="KW-0812">Transmembrane</keyword>
<dbReference type="Pfam" id="PF00528">
    <property type="entry name" value="BPD_transp_1"/>
    <property type="match status" value="1"/>
</dbReference>
<dbReference type="SUPFAM" id="SSF161098">
    <property type="entry name" value="MetI-like"/>
    <property type="match status" value="1"/>
</dbReference>
<dbReference type="CDD" id="cd06261">
    <property type="entry name" value="TM_PBP2"/>
    <property type="match status" value="1"/>
</dbReference>
<dbReference type="AlphaFoldDB" id="A0ABD4SZJ3"/>
<reference evidence="9 10" key="1">
    <citation type="journal article" date="2015" name="Genome Announc.">
        <title>Draft Genome Sequence of Filamentous Marine Cyanobacterium Lyngbya confervoides Strain BDU141951.</title>
        <authorList>
            <person name="Chandrababunaidu M.M."/>
            <person name="Sen D."/>
            <person name="Tripathy S."/>
        </authorList>
    </citation>
    <scope>NUCLEOTIDE SEQUENCE [LARGE SCALE GENOMIC DNA]</scope>
    <source>
        <strain evidence="9 10">BDU141951</strain>
    </source>
</reference>
<feature type="transmembrane region" description="Helical" evidence="7">
    <location>
        <begin position="139"/>
        <end position="161"/>
    </location>
</feature>
<dbReference type="RefSeq" id="WP_201277302.1">
    <property type="nucleotide sequence ID" value="NZ_JTHE03000023.1"/>
</dbReference>
<sequence>MGLEDLGLYLLKRLLRLGAVLLGISLLVFGLLHLIPGDPAVTLLGDRATPEQIEALRDRLGLNQPLPLQYLAFLGRVIRLDLGTSIFTGVPIWEEIRRYWPATLELALAAMAIAVMIGIPLGVIAAVQQHRWVDQIAMVASLLGVSMPVYWLGLLLVYGFAVHLQWLPPSGRLGIETPWVPQTGFLMLDALIQGNGAVLWDGAKHLVLPAVTLSTIPLATLGRMTRSTMVETLSQDYIRTARAKGVAEGWVVVRHGLKNALLPVVTLMGLEFGTLLGGAILTETIFSWPGIGTWIYDGILQRDYPVVQGGVLFVACVFVIVNLFVDLSYQLLDPRIRLQ</sequence>
<comment type="similarity">
    <text evidence="7">Belongs to the binding-protein-dependent transport system permease family.</text>
</comment>